<dbReference type="Pfam" id="PF00027">
    <property type="entry name" value="cNMP_binding"/>
    <property type="match status" value="1"/>
</dbReference>
<dbReference type="EMBL" id="VITK01000003">
    <property type="protein sequence ID" value="TWB02121.1"/>
    <property type="molecule type" value="Genomic_DNA"/>
</dbReference>
<evidence type="ECO:0000313" key="5">
    <source>
        <dbReference type="EMBL" id="TWB02121.1"/>
    </source>
</evidence>
<reference evidence="5 6" key="1">
    <citation type="submission" date="2019-06" db="EMBL/GenBank/DDBJ databases">
        <title>Genomic Encyclopedia of Type Strains, Phase IV (KMG-V): Genome sequencing to study the core and pangenomes of soil and plant-associated prokaryotes.</title>
        <authorList>
            <person name="Whitman W."/>
        </authorList>
    </citation>
    <scope>NUCLEOTIDE SEQUENCE [LARGE SCALE GENOMIC DNA]</scope>
    <source>
        <strain evidence="5 6">BR 510</strain>
    </source>
</reference>
<dbReference type="CDD" id="cd00038">
    <property type="entry name" value="CAP_ED"/>
    <property type="match status" value="1"/>
</dbReference>
<keyword evidence="2" id="KW-0238">DNA-binding</keyword>
<dbReference type="PROSITE" id="PS51063">
    <property type="entry name" value="HTH_CRP_2"/>
    <property type="match status" value="1"/>
</dbReference>
<proteinExistence type="predicted"/>
<dbReference type="Gene3D" id="1.10.10.10">
    <property type="entry name" value="Winged helix-like DNA-binding domain superfamily/Winged helix DNA-binding domain"/>
    <property type="match status" value="1"/>
</dbReference>
<evidence type="ECO:0000256" key="2">
    <source>
        <dbReference type="ARBA" id="ARBA00023125"/>
    </source>
</evidence>
<evidence type="ECO:0000313" key="6">
    <source>
        <dbReference type="Proteomes" id="UP000319949"/>
    </source>
</evidence>
<dbReference type="InterPro" id="IPR018490">
    <property type="entry name" value="cNMP-bd_dom_sf"/>
</dbReference>
<dbReference type="GO" id="GO:0005829">
    <property type="term" value="C:cytosol"/>
    <property type="evidence" value="ECO:0007669"/>
    <property type="project" value="TreeGrafter"/>
</dbReference>
<dbReference type="InterPro" id="IPR036390">
    <property type="entry name" value="WH_DNA-bd_sf"/>
</dbReference>
<keyword evidence="6" id="KW-1185">Reference proteome</keyword>
<dbReference type="InterPro" id="IPR000595">
    <property type="entry name" value="cNMP-bd_dom"/>
</dbReference>
<keyword evidence="1" id="KW-0805">Transcription regulation</keyword>
<gene>
    <name evidence="5" type="ORF">FBZ96_103903</name>
</gene>
<dbReference type="Pfam" id="PF13545">
    <property type="entry name" value="HTH_Crp_2"/>
    <property type="match status" value="1"/>
</dbReference>
<comment type="caution">
    <text evidence="5">The sequence shown here is derived from an EMBL/GenBank/DDBJ whole genome shotgun (WGS) entry which is preliminary data.</text>
</comment>
<evidence type="ECO:0000256" key="1">
    <source>
        <dbReference type="ARBA" id="ARBA00023015"/>
    </source>
</evidence>
<dbReference type="Gene3D" id="2.60.120.10">
    <property type="entry name" value="Jelly Rolls"/>
    <property type="match status" value="1"/>
</dbReference>
<sequence>MLFDPRRALGRGGSSDVTSDSIWAPLFQRLKTTTGAADQDLQALAALPIALRNYRENQTVLRDGEQPSECCLIADGFCVRSKTIADGRRQILSIHIPGDLPNLQNLHYGTVDHDLVALSDCTLGFVGHRALKDLIRERPGVADLFWRDTLVDAAISREWIVNVGQRSTYNRLTHLIVELRERLRLVGRVIDNTFAIPLTQEQLGEAMGVTSVHTNRILRDLRVDGVLELQRGTVRILNEHKLQELAQFDGRYLHLSPLS</sequence>
<dbReference type="InterPro" id="IPR012318">
    <property type="entry name" value="HTH_CRP"/>
</dbReference>
<protein>
    <submittedName>
        <fullName evidence="5">CRP-like cAMP-binding protein</fullName>
    </submittedName>
</protein>
<evidence type="ECO:0000259" key="4">
    <source>
        <dbReference type="PROSITE" id="PS51063"/>
    </source>
</evidence>
<dbReference type="SUPFAM" id="SSF46785">
    <property type="entry name" value="Winged helix' DNA-binding domain"/>
    <property type="match status" value="1"/>
</dbReference>
<keyword evidence="3" id="KW-0804">Transcription</keyword>
<dbReference type="Proteomes" id="UP000319949">
    <property type="component" value="Unassembled WGS sequence"/>
</dbReference>
<dbReference type="STRING" id="1803665.GCA_001641335_04516"/>
<evidence type="ECO:0000256" key="3">
    <source>
        <dbReference type="ARBA" id="ARBA00023163"/>
    </source>
</evidence>
<dbReference type="SUPFAM" id="SSF51206">
    <property type="entry name" value="cAMP-binding domain-like"/>
    <property type="match status" value="1"/>
</dbReference>
<dbReference type="InterPro" id="IPR036388">
    <property type="entry name" value="WH-like_DNA-bd_sf"/>
</dbReference>
<dbReference type="AlphaFoldDB" id="A0A560DYC5"/>
<dbReference type="PANTHER" id="PTHR24567:SF68">
    <property type="entry name" value="DNA-BINDING TRANSCRIPTIONAL DUAL REGULATOR CRP"/>
    <property type="match status" value="1"/>
</dbReference>
<organism evidence="5 6">
    <name type="scientific">Bradyrhizobium stylosanthis</name>
    <dbReference type="NCBI Taxonomy" id="1803665"/>
    <lineage>
        <taxon>Bacteria</taxon>
        <taxon>Pseudomonadati</taxon>
        <taxon>Pseudomonadota</taxon>
        <taxon>Alphaproteobacteria</taxon>
        <taxon>Hyphomicrobiales</taxon>
        <taxon>Nitrobacteraceae</taxon>
        <taxon>Bradyrhizobium</taxon>
    </lineage>
</organism>
<feature type="domain" description="HTH crp-type" evidence="4">
    <location>
        <begin position="166"/>
        <end position="240"/>
    </location>
</feature>
<dbReference type="InterPro" id="IPR014710">
    <property type="entry name" value="RmlC-like_jellyroll"/>
</dbReference>
<dbReference type="GO" id="GO:0003700">
    <property type="term" value="F:DNA-binding transcription factor activity"/>
    <property type="evidence" value="ECO:0007669"/>
    <property type="project" value="TreeGrafter"/>
</dbReference>
<accession>A0A560DYC5</accession>
<dbReference type="InterPro" id="IPR050397">
    <property type="entry name" value="Env_Response_Regulators"/>
</dbReference>
<dbReference type="GO" id="GO:0003677">
    <property type="term" value="F:DNA binding"/>
    <property type="evidence" value="ECO:0007669"/>
    <property type="project" value="UniProtKB-KW"/>
</dbReference>
<dbReference type="SMART" id="SM00419">
    <property type="entry name" value="HTH_CRP"/>
    <property type="match status" value="1"/>
</dbReference>
<name>A0A560DYC5_9BRAD</name>
<dbReference type="PANTHER" id="PTHR24567">
    <property type="entry name" value="CRP FAMILY TRANSCRIPTIONAL REGULATORY PROTEIN"/>
    <property type="match status" value="1"/>
</dbReference>